<dbReference type="AlphaFoldDB" id="A0A249SKI6"/>
<evidence type="ECO:0000313" key="1">
    <source>
        <dbReference type="EMBL" id="GEK37469.1"/>
    </source>
</evidence>
<dbReference type="EMBL" id="BJUG01000009">
    <property type="protein sequence ID" value="GEK37469.1"/>
    <property type="molecule type" value="Genomic_DNA"/>
</dbReference>
<dbReference type="KEGG" id="eth:CK496_09640"/>
<sequence length="83" mass="9898">MLPILSSLFIHVDERVFPKTLYTMIIIHLLSIMQRSLPFVIKKFTDQGFTDNACYFFWLLKRNVKIIRLFLMKQYDKSVGILV</sequence>
<dbReference type="Proteomes" id="UP000321361">
    <property type="component" value="Unassembled WGS sequence"/>
</dbReference>
<evidence type="ECO:0000313" key="2">
    <source>
        <dbReference type="Proteomes" id="UP000321361"/>
    </source>
</evidence>
<comment type="caution">
    <text evidence="1">The sequence shown here is derived from an EMBL/GenBank/DDBJ whole genome shotgun (WGS) entry which is preliminary data.</text>
</comment>
<name>A0A249SKI6_ENTTH</name>
<gene>
    <name evidence="1" type="ORF">ETH01_17560</name>
</gene>
<accession>A0A249SKI6</accession>
<reference evidence="1 2" key="1">
    <citation type="submission" date="2019-07" db="EMBL/GenBank/DDBJ databases">
        <title>Whole genome shotgun sequence of Enterococcus thailandicus NBRC 101867.</title>
        <authorList>
            <person name="Hosoyama A."/>
            <person name="Uohara A."/>
            <person name="Ohji S."/>
            <person name="Ichikawa N."/>
        </authorList>
    </citation>
    <scope>NUCLEOTIDE SEQUENCE [LARGE SCALE GENOMIC DNA]</scope>
    <source>
        <strain evidence="1 2">NBRC 101867</strain>
    </source>
</reference>
<proteinExistence type="predicted"/>
<organism evidence="1 2">
    <name type="scientific">Enterococcus thailandicus</name>
    <dbReference type="NCBI Taxonomy" id="417368"/>
    <lineage>
        <taxon>Bacteria</taxon>
        <taxon>Bacillati</taxon>
        <taxon>Bacillota</taxon>
        <taxon>Bacilli</taxon>
        <taxon>Lactobacillales</taxon>
        <taxon>Enterococcaceae</taxon>
        <taxon>Enterococcus</taxon>
    </lineage>
</organism>
<protein>
    <submittedName>
        <fullName evidence="1">Uncharacterized protein</fullName>
    </submittedName>
</protein>